<dbReference type="PROSITE" id="PS50157">
    <property type="entry name" value="ZINC_FINGER_C2H2_2"/>
    <property type="match status" value="9"/>
</dbReference>
<dbReference type="SUPFAM" id="SSF57667">
    <property type="entry name" value="beta-beta-alpha zinc fingers"/>
    <property type="match status" value="5"/>
</dbReference>
<evidence type="ECO:0000256" key="2">
    <source>
        <dbReference type="ARBA" id="ARBA00004123"/>
    </source>
</evidence>
<evidence type="ECO:0000259" key="14">
    <source>
        <dbReference type="PROSITE" id="PS50157"/>
    </source>
</evidence>
<feature type="domain" description="C2H2-type" evidence="14">
    <location>
        <begin position="424"/>
        <end position="451"/>
    </location>
</feature>
<dbReference type="InterPro" id="IPR013087">
    <property type="entry name" value="Znf_C2H2_type"/>
</dbReference>
<evidence type="ECO:0000256" key="13">
    <source>
        <dbReference type="SAM" id="MobiDB-lite"/>
    </source>
</evidence>
<evidence type="ECO:0000256" key="9">
    <source>
        <dbReference type="ARBA" id="ARBA00023125"/>
    </source>
</evidence>
<dbReference type="SMART" id="SM00355">
    <property type="entry name" value="ZnF_C2H2"/>
    <property type="match status" value="9"/>
</dbReference>
<dbReference type="FunFam" id="3.30.160.60:FF:000829">
    <property type="entry name" value="zinc finger protein 510"/>
    <property type="match status" value="1"/>
</dbReference>
<keyword evidence="11" id="KW-0539">Nucleus</keyword>
<dbReference type="InterPro" id="IPR050758">
    <property type="entry name" value="Znf_C2H2-type"/>
</dbReference>
<dbReference type="PROSITE" id="PS00028">
    <property type="entry name" value="ZINC_FINGER_C2H2_1"/>
    <property type="match status" value="8"/>
</dbReference>
<keyword evidence="5" id="KW-0677">Repeat</keyword>
<keyword evidence="9" id="KW-0238">DNA-binding</keyword>
<evidence type="ECO:0000256" key="12">
    <source>
        <dbReference type="PROSITE-ProRule" id="PRU00042"/>
    </source>
</evidence>
<feature type="compositionally biased region" description="Basic and acidic residues" evidence="13">
    <location>
        <begin position="105"/>
        <end position="119"/>
    </location>
</feature>
<feature type="domain" description="C2H2-type" evidence="14">
    <location>
        <begin position="340"/>
        <end position="367"/>
    </location>
</feature>
<feature type="domain" description="C2H2-type" evidence="14">
    <location>
        <begin position="312"/>
        <end position="339"/>
    </location>
</feature>
<dbReference type="SUPFAM" id="SSF109640">
    <property type="entry name" value="KRAB domain (Kruppel-associated box)"/>
    <property type="match status" value="1"/>
</dbReference>
<feature type="domain" description="C2H2-type" evidence="14">
    <location>
        <begin position="199"/>
        <end position="226"/>
    </location>
</feature>
<evidence type="ECO:0000259" key="15">
    <source>
        <dbReference type="PROSITE" id="PS50805"/>
    </source>
</evidence>
<evidence type="ECO:0000256" key="5">
    <source>
        <dbReference type="ARBA" id="ARBA00022737"/>
    </source>
</evidence>
<organism evidence="16 17">
    <name type="scientific">Monodon monoceros</name>
    <name type="common">Narwhal</name>
    <name type="synonym">Ceratodon monodon</name>
    <dbReference type="NCBI Taxonomy" id="40151"/>
    <lineage>
        <taxon>Eukaryota</taxon>
        <taxon>Metazoa</taxon>
        <taxon>Chordata</taxon>
        <taxon>Craniata</taxon>
        <taxon>Vertebrata</taxon>
        <taxon>Euteleostomi</taxon>
        <taxon>Mammalia</taxon>
        <taxon>Eutheria</taxon>
        <taxon>Laurasiatheria</taxon>
        <taxon>Artiodactyla</taxon>
        <taxon>Whippomorpha</taxon>
        <taxon>Cetacea</taxon>
        <taxon>Odontoceti</taxon>
        <taxon>Monodontidae</taxon>
        <taxon>Monodon</taxon>
    </lineage>
</organism>
<evidence type="ECO:0000256" key="8">
    <source>
        <dbReference type="ARBA" id="ARBA00023015"/>
    </source>
</evidence>
<keyword evidence="7" id="KW-0862">Zinc</keyword>
<comment type="similarity">
    <text evidence="3">Belongs to the krueppel C2H2-type zinc-finger protein family.</text>
</comment>
<comment type="subcellular location">
    <subcellularLocation>
        <location evidence="2">Nucleus</location>
    </subcellularLocation>
</comment>
<dbReference type="GeneTree" id="ENSGT00940000154411"/>
<evidence type="ECO:0000256" key="11">
    <source>
        <dbReference type="ARBA" id="ARBA00023242"/>
    </source>
</evidence>
<accession>A0A8C6B4W6</accession>
<keyword evidence="4" id="KW-0479">Metal-binding</keyword>
<keyword evidence="17" id="KW-1185">Reference proteome</keyword>
<dbReference type="PANTHER" id="PTHR23234">
    <property type="entry name" value="ZNF44 PROTEIN"/>
    <property type="match status" value="1"/>
</dbReference>
<evidence type="ECO:0000256" key="4">
    <source>
        <dbReference type="ARBA" id="ARBA00022723"/>
    </source>
</evidence>
<evidence type="ECO:0000256" key="10">
    <source>
        <dbReference type="ARBA" id="ARBA00023163"/>
    </source>
</evidence>
<feature type="domain" description="C2H2-type" evidence="14">
    <location>
        <begin position="396"/>
        <end position="423"/>
    </location>
</feature>
<keyword evidence="8" id="KW-0805">Transcription regulation</keyword>
<dbReference type="Gene3D" id="3.30.160.60">
    <property type="entry name" value="Classic Zinc Finger"/>
    <property type="match status" value="9"/>
</dbReference>
<dbReference type="FunFam" id="3.30.160.60:FF:000010">
    <property type="entry name" value="Zinc finger protein 34"/>
    <property type="match status" value="1"/>
</dbReference>
<evidence type="ECO:0000313" key="16">
    <source>
        <dbReference type="Ensembl" id="ENSMMNP00015010787.1"/>
    </source>
</evidence>
<dbReference type="Gene3D" id="6.10.140.140">
    <property type="match status" value="1"/>
</dbReference>
<evidence type="ECO:0000313" key="17">
    <source>
        <dbReference type="Proteomes" id="UP000694561"/>
    </source>
</evidence>
<reference evidence="16" key="2">
    <citation type="submission" date="2025-09" db="UniProtKB">
        <authorList>
            <consortium name="Ensembl"/>
        </authorList>
    </citation>
    <scope>IDENTIFICATION</scope>
</reference>
<dbReference type="GO" id="GO:0008270">
    <property type="term" value="F:zinc ion binding"/>
    <property type="evidence" value="ECO:0007669"/>
    <property type="project" value="UniProtKB-KW"/>
</dbReference>
<dbReference type="Pfam" id="PF00096">
    <property type="entry name" value="zf-C2H2"/>
    <property type="match status" value="6"/>
</dbReference>
<feature type="domain" description="C2H2-type" evidence="14">
    <location>
        <begin position="283"/>
        <end position="311"/>
    </location>
</feature>
<dbReference type="PANTHER" id="PTHR23234:SF8">
    <property type="entry name" value="C2H2-TYPE DOMAIN-CONTAINING PROTEIN"/>
    <property type="match status" value="1"/>
</dbReference>
<dbReference type="FunFam" id="3.30.160.60:FF:000016">
    <property type="entry name" value="zinc finger protein 37 homolog"/>
    <property type="match status" value="1"/>
</dbReference>
<dbReference type="FunFam" id="3.30.160.60:FF:002063">
    <property type="entry name" value="RB associated KRAB zinc finger"/>
    <property type="match status" value="1"/>
</dbReference>
<feature type="domain" description="C2H2-type" evidence="14">
    <location>
        <begin position="368"/>
        <end position="395"/>
    </location>
</feature>
<protein>
    <submittedName>
        <fullName evidence="16">Uncharacterized protein</fullName>
    </submittedName>
</protein>
<evidence type="ECO:0000256" key="3">
    <source>
        <dbReference type="ARBA" id="ARBA00006991"/>
    </source>
</evidence>
<dbReference type="SMART" id="SM00349">
    <property type="entry name" value="KRAB"/>
    <property type="match status" value="1"/>
</dbReference>
<dbReference type="CDD" id="cd07765">
    <property type="entry name" value="KRAB_A-box"/>
    <property type="match status" value="1"/>
</dbReference>
<dbReference type="Pfam" id="PF01352">
    <property type="entry name" value="KRAB"/>
    <property type="match status" value="1"/>
</dbReference>
<keyword evidence="10" id="KW-0804">Transcription</keyword>
<dbReference type="FunFam" id="3.30.160.60:FF:002239">
    <property type="entry name" value="Zinc finger protein 226"/>
    <property type="match status" value="1"/>
</dbReference>
<feature type="domain" description="KRAB" evidence="15">
    <location>
        <begin position="4"/>
        <end position="83"/>
    </location>
</feature>
<evidence type="ECO:0000256" key="6">
    <source>
        <dbReference type="ARBA" id="ARBA00022771"/>
    </source>
</evidence>
<dbReference type="GO" id="GO:0005634">
    <property type="term" value="C:nucleus"/>
    <property type="evidence" value="ECO:0007669"/>
    <property type="project" value="UniProtKB-SubCell"/>
</dbReference>
<dbReference type="FunFam" id="3.30.160.60:FF:001530">
    <property type="entry name" value="Zinc finger protein 268"/>
    <property type="match status" value="1"/>
</dbReference>
<dbReference type="GO" id="GO:0045892">
    <property type="term" value="P:negative regulation of DNA-templated transcription"/>
    <property type="evidence" value="ECO:0007669"/>
    <property type="project" value="UniProtKB-ARBA"/>
</dbReference>
<dbReference type="Pfam" id="PF13465">
    <property type="entry name" value="zf-H2C2_2"/>
    <property type="match status" value="1"/>
</dbReference>
<dbReference type="InterPro" id="IPR036051">
    <property type="entry name" value="KRAB_dom_sf"/>
</dbReference>
<dbReference type="PROSITE" id="PS50805">
    <property type="entry name" value="KRAB"/>
    <property type="match status" value="1"/>
</dbReference>
<reference evidence="16" key="1">
    <citation type="submission" date="2025-08" db="UniProtKB">
        <authorList>
            <consortium name="Ensembl"/>
        </authorList>
    </citation>
    <scope>IDENTIFICATION</scope>
</reference>
<sequence>MGQLTLNDVVIEFSQEEWECLDPAQRALYRDVMLETYRNLIFKLQLKSNTDKGGVFQTLMLERHESQGIKHFYLPEIQENTYDHGFQWRDDGRSYKNIPISCHQDVTDRSPHGGRDAKNKPTGNRLVLSLQDELHMFKSKQKIDEFNKAVKSISSSSSFSPLQGISPPVQNNISNRYGSDFMHPSMLTQDQSPHREVPYKCNECGKTFHRVSNLRSHQRIHIGKKLHKCDVCDKVFCRNSYLIIHQRVHTGEKPHKCNECGKVFDKKGSLAVHQRIHTGEKPYKCNECVYRQNLSLQLLVNHQRIHTGEKPHKCNECGKFFREKQTLRRHQQVHTGEKPYKCNECGKAFSMKGNLAAHQRIHTEEKPYKCNSCGKVFREKPALRRHQRIHTGEKPYKCNECGRAFREKPALRRHQRIHTGEKPYKCNECGRAFHEKPALRRHQRIHTGEKPYKYKCNYCVLSFKRGIYSPKNSFWRLPHKCCEWERKLYSGLTSH</sequence>
<dbReference type="AlphaFoldDB" id="A0A8C6B4W6"/>
<feature type="domain" description="C2H2-type" evidence="14">
    <location>
        <begin position="255"/>
        <end position="282"/>
    </location>
</feature>
<feature type="domain" description="C2H2-type" evidence="14">
    <location>
        <begin position="227"/>
        <end position="254"/>
    </location>
</feature>
<proteinExistence type="inferred from homology"/>
<dbReference type="GO" id="GO:0043565">
    <property type="term" value="F:sequence-specific DNA binding"/>
    <property type="evidence" value="ECO:0007669"/>
    <property type="project" value="UniProtKB-ARBA"/>
</dbReference>
<dbReference type="Ensembl" id="ENSMMNT00015011809.1">
    <property type="protein sequence ID" value="ENSMMNP00015010787.1"/>
    <property type="gene ID" value="ENSMMNG00015007993.1"/>
</dbReference>
<name>A0A8C6B4W6_MONMO</name>
<comment type="function">
    <text evidence="1">May be involved in transcriptional regulation.</text>
</comment>
<keyword evidence="6 12" id="KW-0863">Zinc-finger</keyword>
<evidence type="ECO:0000256" key="1">
    <source>
        <dbReference type="ARBA" id="ARBA00003767"/>
    </source>
</evidence>
<feature type="region of interest" description="Disordered" evidence="13">
    <location>
        <begin position="103"/>
        <end position="122"/>
    </location>
</feature>
<dbReference type="FunFam" id="3.30.160.60:FF:002254">
    <property type="entry name" value="Zinc finger protein 540"/>
    <property type="match status" value="1"/>
</dbReference>
<dbReference type="InterPro" id="IPR036236">
    <property type="entry name" value="Znf_C2H2_sf"/>
</dbReference>
<dbReference type="InterPro" id="IPR001909">
    <property type="entry name" value="KRAB"/>
</dbReference>
<dbReference type="FunFam" id="3.30.160.60:FF:000446">
    <property type="entry name" value="Zinc finger protein"/>
    <property type="match status" value="1"/>
</dbReference>
<evidence type="ECO:0000256" key="7">
    <source>
        <dbReference type="ARBA" id="ARBA00022833"/>
    </source>
</evidence>
<dbReference type="Proteomes" id="UP000694561">
    <property type="component" value="Unplaced"/>
</dbReference>
<dbReference type="FunFam" id="3.30.160.60:FF:004137">
    <property type="match status" value="1"/>
</dbReference>
<dbReference type="FunFam" id="3.30.160.60:FF:002402">
    <property type="entry name" value="Zinc finger protein 347"/>
    <property type="match status" value="1"/>
</dbReference>